<keyword evidence="2" id="KW-0067">ATP-binding</keyword>
<feature type="signal peptide" evidence="1">
    <location>
        <begin position="1"/>
        <end position="28"/>
    </location>
</feature>
<dbReference type="RefSeq" id="WP_031180704.1">
    <property type="nucleotide sequence ID" value="NZ_CP032229.1"/>
</dbReference>
<dbReference type="STRING" id="73044.GCA_000725795_02412"/>
<dbReference type="GeneID" id="300100843"/>
<accession>A0A4P6TX56</accession>
<evidence type="ECO:0000256" key="1">
    <source>
        <dbReference type="SAM" id="SignalP"/>
    </source>
</evidence>
<protein>
    <submittedName>
        <fullName evidence="2">ATP-binding protein</fullName>
    </submittedName>
</protein>
<keyword evidence="1" id="KW-0732">Signal</keyword>
<name>A0A4P6TX56_STRSO</name>
<evidence type="ECO:0000313" key="3">
    <source>
        <dbReference type="Proteomes" id="UP000292547"/>
    </source>
</evidence>
<keyword evidence="3" id="KW-1185">Reference proteome</keyword>
<dbReference type="EMBL" id="CP032229">
    <property type="protein sequence ID" value="QBJ92030.1"/>
    <property type="molecule type" value="Genomic_DNA"/>
</dbReference>
<dbReference type="GO" id="GO:0005524">
    <property type="term" value="F:ATP binding"/>
    <property type="evidence" value="ECO:0007669"/>
    <property type="project" value="UniProtKB-KW"/>
</dbReference>
<dbReference type="KEGG" id="sseo:D0Z67_18200"/>
<proteinExistence type="predicted"/>
<dbReference type="Proteomes" id="UP000292547">
    <property type="component" value="Chromosome"/>
</dbReference>
<sequence length="117" mass="10904">MKQSAAKTLGVAALGAAFAAAGAGAADAAPLAPDALPVVGSVAHTLPAANVTHALPGAVEAVSQGQGVLGNGLNTARPAVQKMLANGPTAPVAGLLGGLPVQGLPTHGLGLNGIPLG</sequence>
<organism evidence="2 3">
    <name type="scientific">Streptomyces seoulensis</name>
    <dbReference type="NCBI Taxonomy" id="73044"/>
    <lineage>
        <taxon>Bacteria</taxon>
        <taxon>Bacillati</taxon>
        <taxon>Actinomycetota</taxon>
        <taxon>Actinomycetes</taxon>
        <taxon>Kitasatosporales</taxon>
        <taxon>Streptomycetaceae</taxon>
        <taxon>Streptomyces</taxon>
    </lineage>
</organism>
<gene>
    <name evidence="2" type="ORF">D0Z67_18200</name>
</gene>
<feature type="chain" id="PRO_5020341445" evidence="1">
    <location>
        <begin position="29"/>
        <end position="117"/>
    </location>
</feature>
<dbReference type="OrthoDB" id="4248969at2"/>
<keyword evidence="2" id="KW-0547">Nucleotide-binding</keyword>
<dbReference type="AlphaFoldDB" id="A0A4P6TX56"/>
<evidence type="ECO:0000313" key="2">
    <source>
        <dbReference type="EMBL" id="QBJ92030.1"/>
    </source>
</evidence>
<reference evidence="2 3" key="1">
    <citation type="submission" date="2018-08" db="EMBL/GenBank/DDBJ databases">
        <title>The complete genome sequence of Streptomyces seoulensis, a pioneer strain for nickel superoxide dismutase discovery.</title>
        <authorList>
            <person name="Shin J."/>
            <person name="Lee J.-S."/>
            <person name="Lee E.-J."/>
            <person name="Youn H.-D."/>
        </authorList>
    </citation>
    <scope>NUCLEOTIDE SEQUENCE [LARGE SCALE GENOMIC DNA]</scope>
    <source>
        <strain evidence="2 3">KCTC 9819</strain>
    </source>
</reference>